<name>A0A562KKT4_SPHWJ</name>
<evidence type="ECO:0000313" key="2">
    <source>
        <dbReference type="EMBL" id="TWH95987.1"/>
    </source>
</evidence>
<reference evidence="2 3" key="1">
    <citation type="journal article" date="2015" name="Stand. Genomic Sci.">
        <title>Genomic Encyclopedia of Bacterial and Archaeal Type Strains, Phase III: the genomes of soil and plant-associated and newly described type strains.</title>
        <authorList>
            <person name="Whitman W.B."/>
            <person name="Woyke T."/>
            <person name="Klenk H.P."/>
            <person name="Zhou Y."/>
            <person name="Lilburn T.G."/>
            <person name="Beck B.J."/>
            <person name="De Vos P."/>
            <person name="Vandamme P."/>
            <person name="Eisen J.A."/>
            <person name="Garrity G."/>
            <person name="Hugenholtz P."/>
            <person name="Kyrpides N.C."/>
        </authorList>
    </citation>
    <scope>NUCLEOTIDE SEQUENCE [LARGE SCALE GENOMIC DNA]</scope>
    <source>
        <strain evidence="2 3">CGMCC 1.7748</strain>
    </source>
</reference>
<feature type="region of interest" description="Disordered" evidence="1">
    <location>
        <begin position="182"/>
        <end position="238"/>
    </location>
</feature>
<proteinExistence type="predicted"/>
<keyword evidence="3" id="KW-1185">Reference proteome</keyword>
<comment type="caution">
    <text evidence="2">The sequence shown here is derived from an EMBL/GenBank/DDBJ whole genome shotgun (WGS) entry which is preliminary data.</text>
</comment>
<accession>A0A562KKT4</accession>
<gene>
    <name evidence="2" type="ORF">IQ35_01076</name>
</gene>
<dbReference type="EMBL" id="VLKK01000003">
    <property type="protein sequence ID" value="TWH95987.1"/>
    <property type="molecule type" value="Genomic_DNA"/>
</dbReference>
<organism evidence="2 3">
    <name type="scientific">Sphingobium wenxiniae (strain DSM 21828 / CGMCC 1.7748 / JZ-1)</name>
    <dbReference type="NCBI Taxonomy" id="595605"/>
    <lineage>
        <taxon>Bacteria</taxon>
        <taxon>Pseudomonadati</taxon>
        <taxon>Pseudomonadota</taxon>
        <taxon>Alphaproteobacteria</taxon>
        <taxon>Sphingomonadales</taxon>
        <taxon>Sphingomonadaceae</taxon>
        <taxon>Sphingobium</taxon>
    </lineage>
</organism>
<dbReference type="AlphaFoldDB" id="A0A562KKT4"/>
<dbReference type="RefSeq" id="WP_145072196.1">
    <property type="nucleotide sequence ID" value="NZ_JACIIY010000005.1"/>
</dbReference>
<sequence length="238" mass="26886">MTAYSFGQVADRFVANRKPGRRTEQPIRRNSYDVDDRRAQVFRPIGDGTLKGAMRWRDKYLQVAKEYDRQMKEKGKRHPIGANALRVLEALLWHKGIDFKTGRLDPAIATIQDVTGFARKTVIDALARLKDHGFLSWIRRTEKTGNEKGFGPQVKQATNAYYFDPSRLAKRALMRLQQLLRRKGDSPSPSPAQGDKSSLTPSPPQNNPELEGVLSRIDSALETRDASSESGRNHASRI</sequence>
<evidence type="ECO:0000313" key="3">
    <source>
        <dbReference type="Proteomes" id="UP000316624"/>
    </source>
</evidence>
<evidence type="ECO:0008006" key="4">
    <source>
        <dbReference type="Google" id="ProtNLM"/>
    </source>
</evidence>
<protein>
    <recommendedName>
        <fullName evidence="4">Helix-turn-helix protein</fullName>
    </recommendedName>
</protein>
<dbReference type="Proteomes" id="UP000316624">
    <property type="component" value="Unassembled WGS sequence"/>
</dbReference>
<evidence type="ECO:0000256" key="1">
    <source>
        <dbReference type="SAM" id="MobiDB-lite"/>
    </source>
</evidence>